<dbReference type="PANTHER" id="PTHR30126">
    <property type="entry name" value="HTH-TYPE TRANSCRIPTIONAL REGULATOR"/>
    <property type="match status" value="1"/>
</dbReference>
<dbReference type="PANTHER" id="PTHR30126:SF39">
    <property type="entry name" value="HTH-TYPE TRANSCRIPTIONAL REGULATOR CYSL"/>
    <property type="match status" value="1"/>
</dbReference>
<evidence type="ECO:0000256" key="2">
    <source>
        <dbReference type="ARBA" id="ARBA00009437"/>
    </source>
</evidence>
<dbReference type="SUPFAM" id="SSF53850">
    <property type="entry name" value="Periplasmic binding protein-like II"/>
    <property type="match status" value="2"/>
</dbReference>
<keyword evidence="9" id="KW-1185">Reference proteome</keyword>
<dbReference type="InterPro" id="IPR000847">
    <property type="entry name" value="LysR_HTH_N"/>
</dbReference>
<gene>
    <name evidence="8" type="ORF">WJX75_002429</name>
</gene>
<accession>A0ABR2YX07</accession>
<evidence type="ECO:0000256" key="5">
    <source>
        <dbReference type="ARBA" id="ARBA00023125"/>
    </source>
</evidence>
<dbReference type="Pfam" id="PF03466">
    <property type="entry name" value="LysR_substrate"/>
    <property type="match status" value="2"/>
</dbReference>
<dbReference type="InterPro" id="IPR036390">
    <property type="entry name" value="WH_DNA-bd_sf"/>
</dbReference>
<name>A0ABR2YX07_9CHLO</name>
<keyword evidence="6" id="KW-0804">Transcription</keyword>
<keyword evidence="4" id="KW-0805">Transcription regulation</keyword>
<evidence type="ECO:0000256" key="3">
    <source>
        <dbReference type="ARBA" id="ARBA00018907"/>
    </source>
</evidence>
<evidence type="ECO:0000313" key="8">
    <source>
        <dbReference type="EMBL" id="KAK9916423.1"/>
    </source>
</evidence>
<feature type="domain" description="HTH lysR-type" evidence="7">
    <location>
        <begin position="411"/>
        <end position="467"/>
    </location>
</feature>
<dbReference type="InterPro" id="IPR005119">
    <property type="entry name" value="LysR_subst-bd"/>
</dbReference>
<evidence type="ECO:0000256" key="6">
    <source>
        <dbReference type="ARBA" id="ARBA00023163"/>
    </source>
</evidence>
<dbReference type="CDD" id="cd08420">
    <property type="entry name" value="PBP2_CysL_like"/>
    <property type="match status" value="2"/>
</dbReference>
<dbReference type="Pfam" id="PF00126">
    <property type="entry name" value="HTH_1"/>
    <property type="match status" value="2"/>
</dbReference>
<dbReference type="Gene3D" id="3.40.190.290">
    <property type="match status" value="2"/>
</dbReference>
<comment type="similarity">
    <text evidence="2">Belongs to the LysR transcriptional regulatory family.</text>
</comment>
<proteinExistence type="inferred from homology"/>
<protein>
    <recommendedName>
        <fullName evidence="3">Probable RuBisCO transcriptional regulator</fullName>
    </recommendedName>
</protein>
<comment type="function">
    <text evidence="1">Trans-acting transcriptional regulator of RuBisCO genes (rbcL and rbcS) expression.</text>
</comment>
<comment type="caution">
    <text evidence="8">The sequence shown here is derived from an EMBL/GenBank/DDBJ whole genome shotgun (WGS) entry which is preliminary data.</text>
</comment>
<reference evidence="8 9" key="1">
    <citation type="journal article" date="2024" name="Nat. Commun.">
        <title>Phylogenomics reveals the evolutionary origins of lichenization in chlorophyte algae.</title>
        <authorList>
            <person name="Puginier C."/>
            <person name="Libourel C."/>
            <person name="Otte J."/>
            <person name="Skaloud P."/>
            <person name="Haon M."/>
            <person name="Grisel S."/>
            <person name="Petersen M."/>
            <person name="Berrin J.G."/>
            <person name="Delaux P.M."/>
            <person name="Dal Grande F."/>
            <person name="Keller J."/>
        </authorList>
    </citation>
    <scope>NUCLEOTIDE SEQUENCE [LARGE SCALE GENOMIC DNA]</scope>
    <source>
        <strain evidence="8 9">SAG 216-7</strain>
    </source>
</reference>
<dbReference type="Gene3D" id="1.10.10.10">
    <property type="entry name" value="Winged helix-like DNA-binding domain superfamily/Winged helix DNA-binding domain"/>
    <property type="match status" value="2"/>
</dbReference>
<keyword evidence="5" id="KW-0238">DNA-binding</keyword>
<dbReference type="InterPro" id="IPR036388">
    <property type="entry name" value="WH-like_DNA-bd_sf"/>
</dbReference>
<feature type="domain" description="HTH lysR-type" evidence="7">
    <location>
        <begin position="33"/>
        <end position="93"/>
    </location>
</feature>
<dbReference type="PROSITE" id="PS50931">
    <property type="entry name" value="HTH_LYSR"/>
    <property type="match status" value="2"/>
</dbReference>
<sequence length="772" mass="83346">MSMQNPPLDYRPPQFMRHQMAVQEQVPVYNFPFTLQQLVVLKAYAVSQSPEEAAATLGMSKSNVSLTLKNLERTLGLELLHSQSTKGPRGELTPAGHLLLRYTERLLALAADAMRATHDLQEVRTGSIYVAASQTTGVYLMPRLIKRYKERHPDVLVHLQVENTRRCCAAVARGEVNIGIVGGNVPRELEHLLQVRPYMEDEVVLIVGSDHALAGSEEIDRETLAGLKFVSLHRSSTVQGIKASLEQHGIDWKTLRTVMEVNSVEAIKSSVEANLGVAFVSAAAIEKEVELGRLHAIRIRGLPLARTLLCVTDPARYCSKAARALIRELFGLDVQLAPQGCFLPNPRLQHAHNPNLPAHIIPTLHEGRYPGLAGRDDFLGTPHAHPAALDFEDLGSGVPNQALSAADKIPFTLGQLVVFRTMALSGSGAAAALTLSVSQPAISKSLALLEQAFGGPLVVRRTGGGPTRLTEAGQALLPFCSSVLAVAGEALRALNDLRAAHSGRVALAASQTVGTYVVPRLLAAFRARNPGVTVTLQVEQSRRACDAVARGEADCAIIGGDVPEDLAPVLQVTPYANDELVLIVPRHHELAKQGSIALEELYSLPLVSLNQGSSVQLVQEKLLRQHGILWRHLKIDMEFNSVEAIKSAVQYGLGAAFVSSAAIVKEMELGLFRRLDISGVRLSRTLSLVSCPTREPSFAAQKFISDMFAMPGSRGCTGDVSNGGCAPPPVLFRNAAPAPRPWEQRAPREINQALSQLQDGISHLENGNGHTK</sequence>
<evidence type="ECO:0000313" key="9">
    <source>
        <dbReference type="Proteomes" id="UP001491310"/>
    </source>
</evidence>
<evidence type="ECO:0000256" key="1">
    <source>
        <dbReference type="ARBA" id="ARBA00003782"/>
    </source>
</evidence>
<evidence type="ECO:0000259" key="7">
    <source>
        <dbReference type="PROSITE" id="PS50931"/>
    </source>
</evidence>
<dbReference type="EMBL" id="JALJOT010000003">
    <property type="protein sequence ID" value="KAK9916423.1"/>
    <property type="molecule type" value="Genomic_DNA"/>
</dbReference>
<organism evidence="8 9">
    <name type="scientific">Coccomyxa subellipsoidea</name>
    <dbReference type="NCBI Taxonomy" id="248742"/>
    <lineage>
        <taxon>Eukaryota</taxon>
        <taxon>Viridiplantae</taxon>
        <taxon>Chlorophyta</taxon>
        <taxon>core chlorophytes</taxon>
        <taxon>Trebouxiophyceae</taxon>
        <taxon>Trebouxiophyceae incertae sedis</taxon>
        <taxon>Coccomyxaceae</taxon>
        <taxon>Coccomyxa</taxon>
    </lineage>
</organism>
<evidence type="ECO:0000256" key="4">
    <source>
        <dbReference type="ARBA" id="ARBA00023015"/>
    </source>
</evidence>
<dbReference type="Proteomes" id="UP001491310">
    <property type="component" value="Unassembled WGS sequence"/>
</dbReference>
<dbReference type="SUPFAM" id="SSF46785">
    <property type="entry name" value="Winged helix' DNA-binding domain"/>
    <property type="match status" value="2"/>
</dbReference>